<feature type="transmembrane region" description="Helical" evidence="1">
    <location>
        <begin position="20"/>
        <end position="38"/>
    </location>
</feature>
<keyword evidence="1" id="KW-0812">Transmembrane</keyword>
<dbReference type="EMBL" id="AP023356">
    <property type="protein sequence ID" value="BCJ46111.1"/>
    <property type="molecule type" value="Genomic_DNA"/>
</dbReference>
<dbReference type="RefSeq" id="WP_189332946.1">
    <property type="nucleotide sequence ID" value="NZ_AP023356.1"/>
</dbReference>
<organism evidence="2 3">
    <name type="scientific">Actinoplanes ianthinogenes</name>
    <dbReference type="NCBI Taxonomy" id="122358"/>
    <lineage>
        <taxon>Bacteria</taxon>
        <taxon>Bacillati</taxon>
        <taxon>Actinomycetota</taxon>
        <taxon>Actinomycetes</taxon>
        <taxon>Micromonosporales</taxon>
        <taxon>Micromonosporaceae</taxon>
        <taxon>Actinoplanes</taxon>
    </lineage>
</organism>
<keyword evidence="1" id="KW-0472">Membrane</keyword>
<keyword evidence="1" id="KW-1133">Transmembrane helix</keyword>
<evidence type="ECO:0000313" key="3">
    <source>
        <dbReference type="Proteomes" id="UP000676967"/>
    </source>
</evidence>
<evidence type="ECO:0000313" key="2">
    <source>
        <dbReference type="EMBL" id="BCJ46111.1"/>
    </source>
</evidence>
<sequence>MLSATEVLAQNSDAIARLSAASGLIGVTISLFAVGFAVRSFKIAGDRISQERMRVFQLEVLRQLVVELDESDLVAEVFSNPRELARFRMRLDLLKKNLPNWETVITLKDQREVMDFLGLGDRHDEWLELRLQKRQAEAERTSLRFWEFFKQSITVETLASRIGEIEMAGKRELNSRLVDDVHRAIREQVMAGNEPRLCWRCKAWYRI</sequence>
<keyword evidence="3" id="KW-1185">Reference proteome</keyword>
<evidence type="ECO:0000256" key="1">
    <source>
        <dbReference type="SAM" id="Phobius"/>
    </source>
</evidence>
<name>A0ABM7M383_9ACTN</name>
<proteinExistence type="predicted"/>
<accession>A0ABM7M383</accession>
<gene>
    <name evidence="2" type="ORF">Aiant_67680</name>
</gene>
<dbReference type="Proteomes" id="UP000676967">
    <property type="component" value="Chromosome"/>
</dbReference>
<protein>
    <submittedName>
        <fullName evidence="2">Uncharacterized protein</fullName>
    </submittedName>
</protein>
<reference evidence="2 3" key="1">
    <citation type="submission" date="2020-08" db="EMBL/GenBank/DDBJ databases">
        <title>Whole genome shotgun sequence of Actinoplanes ianthinogenes NBRC 13996.</title>
        <authorList>
            <person name="Komaki H."/>
            <person name="Tamura T."/>
        </authorList>
    </citation>
    <scope>NUCLEOTIDE SEQUENCE [LARGE SCALE GENOMIC DNA]</scope>
    <source>
        <strain evidence="2 3">NBRC 13996</strain>
    </source>
</reference>